<proteinExistence type="predicted"/>
<organism evidence="1 2">
    <name type="scientific">Romanomermis culicivorax</name>
    <name type="common">Nematode worm</name>
    <dbReference type="NCBI Taxonomy" id="13658"/>
    <lineage>
        <taxon>Eukaryota</taxon>
        <taxon>Metazoa</taxon>
        <taxon>Ecdysozoa</taxon>
        <taxon>Nematoda</taxon>
        <taxon>Enoplea</taxon>
        <taxon>Dorylaimia</taxon>
        <taxon>Mermithida</taxon>
        <taxon>Mermithoidea</taxon>
        <taxon>Mermithidae</taxon>
        <taxon>Romanomermis</taxon>
    </lineage>
</organism>
<name>A0A915KIZ7_ROMCU</name>
<evidence type="ECO:0000313" key="2">
    <source>
        <dbReference type="WBParaSite" id="nRc.2.0.1.t37976-RA"/>
    </source>
</evidence>
<reference evidence="2" key="1">
    <citation type="submission" date="2022-11" db="UniProtKB">
        <authorList>
            <consortium name="WormBaseParasite"/>
        </authorList>
    </citation>
    <scope>IDENTIFICATION</scope>
</reference>
<accession>A0A915KIZ7</accession>
<keyword evidence="1" id="KW-1185">Reference proteome</keyword>
<evidence type="ECO:0000313" key="1">
    <source>
        <dbReference type="Proteomes" id="UP000887565"/>
    </source>
</evidence>
<dbReference type="Proteomes" id="UP000887565">
    <property type="component" value="Unplaced"/>
</dbReference>
<sequence length="320" mass="35346">MGRIYSETTRIRLCEVFSIFDGYSDCIRRCPADSLINPIMSTINGLTAFCANDARSVDGEPFKDAANCFDQYASSLRKLCKDQNEALLAASLRLQNLPVVNTANSFVDVVQDICQKALSQMTCIFPPVVQKCNNSGANLFDMILQSSVGSLRQLISSGMINRDNSLPNCQKLFDARLMLTKDQYKIVTPEPGQTFAPKGFLLWPLVISFRLLFAALCPDTSTVPLPRPPRYLTPGSAFVIANKNLTLNESIIASLLNFTVPNTNSTENSTGYQPSSMINENSVLDSESTSKTNNAMPNFASSFWMLVTATLFVSKNYFIR</sequence>
<dbReference type="AlphaFoldDB" id="A0A915KIZ7"/>
<protein>
    <submittedName>
        <fullName evidence="2">Uncharacterized protein</fullName>
    </submittedName>
</protein>
<dbReference type="WBParaSite" id="nRc.2.0.1.t37976-RA">
    <property type="protein sequence ID" value="nRc.2.0.1.t37976-RA"/>
    <property type="gene ID" value="nRc.2.0.1.g37976"/>
</dbReference>